<dbReference type="InterPro" id="IPR005651">
    <property type="entry name" value="Trm112-like"/>
</dbReference>
<evidence type="ECO:0000313" key="3">
    <source>
        <dbReference type="EMBL" id="CAD7237059.1"/>
    </source>
</evidence>
<dbReference type="Pfam" id="PF03966">
    <property type="entry name" value="Trm112p"/>
    <property type="match status" value="1"/>
</dbReference>
<dbReference type="Gene3D" id="2.20.25.10">
    <property type="match status" value="1"/>
</dbReference>
<dbReference type="GO" id="GO:0005829">
    <property type="term" value="C:cytosol"/>
    <property type="evidence" value="ECO:0007669"/>
    <property type="project" value="TreeGrafter"/>
</dbReference>
<evidence type="ECO:0000256" key="1">
    <source>
        <dbReference type="ARBA" id="ARBA00038479"/>
    </source>
</evidence>
<name>A0A7R8ZYW7_9CRUS</name>
<sequence length="129" mass="14195">MFLEANNMEADWDGVSEADNETLVNTLSMMSPYGPAEKQALLEAEDLKTRAETLIAMTEIALALGPGPMPDQPLLDPKMLQLLVCPHTKYPLEYDEAAQELVSLKAKLAYPVRDGVPILLISEARPLED</sequence>
<comment type="similarity">
    <text evidence="1">Belongs to the PREY family.</text>
</comment>
<dbReference type="SUPFAM" id="SSF158997">
    <property type="entry name" value="Trm112p-like"/>
    <property type="match status" value="1"/>
</dbReference>
<dbReference type="PANTHER" id="PTHR33505:SF4">
    <property type="entry name" value="PROTEIN PREY, MITOCHONDRIAL"/>
    <property type="match status" value="1"/>
</dbReference>
<dbReference type="HAMAP" id="MF_01187">
    <property type="entry name" value="UPF0434"/>
    <property type="match status" value="1"/>
</dbReference>
<reference evidence="3" key="1">
    <citation type="submission" date="2020-11" db="EMBL/GenBank/DDBJ databases">
        <authorList>
            <person name="Tran Van P."/>
        </authorList>
    </citation>
    <scope>NUCLEOTIDE SEQUENCE</scope>
</reference>
<gene>
    <name evidence="3" type="ORF">CTOB1V02_LOCUS14874</name>
</gene>
<dbReference type="EMBL" id="OB684316">
    <property type="protein sequence ID" value="CAD7237059.1"/>
    <property type="molecule type" value="Genomic_DNA"/>
</dbReference>
<dbReference type="PANTHER" id="PTHR33505">
    <property type="entry name" value="ZGC:162634"/>
    <property type="match status" value="1"/>
</dbReference>
<proteinExistence type="inferred from homology"/>
<evidence type="ECO:0000256" key="2">
    <source>
        <dbReference type="ARBA" id="ARBA00040939"/>
    </source>
</evidence>
<dbReference type="OrthoDB" id="1884515at2759"/>
<dbReference type="AlphaFoldDB" id="A0A7R8ZYW7"/>
<dbReference type="InterPro" id="IPR015947">
    <property type="entry name" value="PUA-like_sf"/>
</dbReference>
<dbReference type="SUPFAM" id="SSF88697">
    <property type="entry name" value="PUA domain-like"/>
    <property type="match status" value="1"/>
</dbReference>
<protein>
    <recommendedName>
        <fullName evidence="2">Protein preY, mitochondrial</fullName>
    </recommendedName>
</protein>
<organism evidence="3">
    <name type="scientific">Cyprideis torosa</name>
    <dbReference type="NCBI Taxonomy" id="163714"/>
    <lineage>
        <taxon>Eukaryota</taxon>
        <taxon>Metazoa</taxon>
        <taxon>Ecdysozoa</taxon>
        <taxon>Arthropoda</taxon>
        <taxon>Crustacea</taxon>
        <taxon>Oligostraca</taxon>
        <taxon>Ostracoda</taxon>
        <taxon>Podocopa</taxon>
        <taxon>Podocopida</taxon>
        <taxon>Cytherocopina</taxon>
        <taxon>Cytheroidea</taxon>
        <taxon>Cytherideidae</taxon>
        <taxon>Cyprideis</taxon>
    </lineage>
</organism>
<accession>A0A7R8ZYW7</accession>